<accession>A0A8J5X701</accession>
<feature type="compositionally biased region" description="Low complexity" evidence="2">
    <location>
        <begin position="785"/>
        <end position="795"/>
    </location>
</feature>
<evidence type="ECO:0000313" key="4">
    <source>
        <dbReference type="Proteomes" id="UP000751190"/>
    </source>
</evidence>
<dbReference type="OMA" id="VQDGRYC"/>
<dbReference type="EMBL" id="JAGTXO010000030">
    <property type="protein sequence ID" value="KAG8460788.1"/>
    <property type="molecule type" value="Genomic_DNA"/>
</dbReference>
<dbReference type="Proteomes" id="UP000751190">
    <property type="component" value="Unassembled WGS sequence"/>
</dbReference>
<dbReference type="InterPro" id="IPR039341">
    <property type="entry name" value="CFAP99"/>
</dbReference>
<name>A0A8J5X701_DIALT</name>
<evidence type="ECO:0000256" key="2">
    <source>
        <dbReference type="SAM" id="MobiDB-lite"/>
    </source>
</evidence>
<feature type="coiled-coil region" evidence="1">
    <location>
        <begin position="603"/>
        <end position="630"/>
    </location>
</feature>
<feature type="region of interest" description="Disordered" evidence="2">
    <location>
        <begin position="203"/>
        <end position="222"/>
    </location>
</feature>
<dbReference type="AlphaFoldDB" id="A0A8J5X701"/>
<comment type="caution">
    <text evidence="3">The sequence shown here is derived from an EMBL/GenBank/DDBJ whole genome shotgun (WGS) entry which is preliminary data.</text>
</comment>
<dbReference type="PANTHER" id="PTHR34649">
    <property type="entry name" value="CILIA- AND FLAGELLA-ASSOCIATED PROTEIN 99"/>
    <property type="match status" value="1"/>
</dbReference>
<sequence>MEAERGSSRGAALKPSELLPACIDIIGTFEPGKTTVDSHHAAYCARHKIVDASDVKFLHQVVYGCQRYKRLLKVFISSFYYNHSGEAARSDQSLYTVLAYLAILRLEELTFAQFKRLIVSMDFVKTRVFLRFLFSEEALNKWLKEGWLTLYEPHYVQTELIDQVLKFEPQVQRLVEELETRQAMGEAKKAAETEAAIALAEGRGGAGKHTVPQPFNLTRPAPRVVPEPTQVVAITNEAARSGEPIKARTWKRPDGPPKDQLELDAKKEQNRLMLRNKYADPAAGRFALRAEQRPTNLAQVRSELEERAAREHTFRPEPPKPVPKWDADEGYVKLNAAAVLREDHLYRRRQADEARVIKAFEEDLADTKQYDEWLAKGRAQEEAAARDALEARRADAAMADEMAKAAIDAARLERRALAARMRAEAEAIALAQEAQREVDAEARKKQVAAVAETHKNGALAVAEAERRRREAAEAVREESRALEAERRRAIAEEEARREEVIRQIRAIELVPRKRETVLDPTYEAGHGLLEEMSLAELRERLALARAREAQDVERRRAEIVAGKQEKADDIAARLGAIAGYRRLGAAQAEEARARARAEKAARAEADKGRREEATLKLEAAREELRGKARLAHEALALELRQIKVKSQFLGANKEAVEGAKFASLEHGAAREAAVLQRGAQGEAARAASVRAKEVAQRGLVHATMAKASADAAHNLALRLTNSAFDAGMAERQLAEQKRRTAAAERASKANARAAYAEAYPYSQAITQERQEDTRKLRAARGSHVAGGALHARSSSAGGGGSAASSLRLGNTFGSLAGLTLGDDVAQHGGDSPALAHTGTVAHAHTHALPEAPALTRIRS</sequence>
<keyword evidence="4" id="KW-1185">Reference proteome</keyword>
<keyword evidence="1" id="KW-0175">Coiled coil</keyword>
<protein>
    <submittedName>
        <fullName evidence="3">Uncharacterized protein</fullName>
    </submittedName>
</protein>
<dbReference type="PANTHER" id="PTHR34649:SF1">
    <property type="entry name" value="CILIA- AND FLAGELLA-ASSOCIATED PROTEIN 99"/>
    <property type="match status" value="1"/>
</dbReference>
<reference evidence="3" key="1">
    <citation type="submission" date="2021-05" db="EMBL/GenBank/DDBJ databases">
        <title>The genome of the haptophyte Pavlova lutheri (Diacronema luteri, Pavlovales) - a model for lipid biosynthesis in eukaryotic algae.</title>
        <authorList>
            <person name="Hulatt C.J."/>
            <person name="Posewitz M.C."/>
        </authorList>
    </citation>
    <scope>NUCLEOTIDE SEQUENCE</scope>
    <source>
        <strain evidence="3">NIVA-4/92</strain>
    </source>
</reference>
<feature type="coiled-coil region" evidence="1">
    <location>
        <begin position="461"/>
        <end position="510"/>
    </location>
</feature>
<evidence type="ECO:0000256" key="1">
    <source>
        <dbReference type="SAM" id="Coils"/>
    </source>
</evidence>
<dbReference type="OrthoDB" id="10262255at2759"/>
<proteinExistence type="predicted"/>
<gene>
    <name evidence="3" type="ORF">KFE25_010843</name>
</gene>
<organism evidence="3 4">
    <name type="scientific">Diacronema lutheri</name>
    <name type="common">Unicellular marine alga</name>
    <name type="synonym">Monochrysis lutheri</name>
    <dbReference type="NCBI Taxonomy" id="2081491"/>
    <lineage>
        <taxon>Eukaryota</taxon>
        <taxon>Haptista</taxon>
        <taxon>Haptophyta</taxon>
        <taxon>Pavlovophyceae</taxon>
        <taxon>Pavlovales</taxon>
        <taxon>Pavlovaceae</taxon>
        <taxon>Diacronema</taxon>
    </lineage>
</organism>
<evidence type="ECO:0000313" key="3">
    <source>
        <dbReference type="EMBL" id="KAG8460788.1"/>
    </source>
</evidence>
<feature type="region of interest" description="Disordered" evidence="2">
    <location>
        <begin position="784"/>
        <end position="803"/>
    </location>
</feature>